<feature type="transmembrane region" description="Helical" evidence="1">
    <location>
        <begin position="6"/>
        <end position="31"/>
    </location>
</feature>
<keyword evidence="1" id="KW-1133">Transmembrane helix</keyword>
<accession>A0A2A4YNE6</accession>
<dbReference type="AlphaFoldDB" id="A0A2A4YNE6"/>
<keyword evidence="1" id="KW-0472">Membrane</keyword>
<proteinExistence type="predicted"/>
<comment type="caution">
    <text evidence="2">The sequence shown here is derived from an EMBL/GenBank/DDBJ whole genome shotgun (WGS) entry which is preliminary data.</text>
</comment>
<keyword evidence="1" id="KW-0812">Transmembrane</keyword>
<reference evidence="3" key="1">
    <citation type="submission" date="2017-08" db="EMBL/GenBank/DDBJ databases">
        <title>A dynamic microbial community with high functional redundancy inhabits the cold, oxic subseafloor aquifer.</title>
        <authorList>
            <person name="Tully B.J."/>
            <person name="Wheat C.G."/>
            <person name="Glazer B.T."/>
            <person name="Huber J.A."/>
        </authorList>
    </citation>
    <scope>NUCLEOTIDE SEQUENCE [LARGE SCALE GENOMIC DNA]</scope>
</reference>
<dbReference type="EMBL" id="NVUU01000002">
    <property type="protein sequence ID" value="PCI96140.1"/>
    <property type="molecule type" value="Genomic_DNA"/>
</dbReference>
<evidence type="ECO:0000313" key="3">
    <source>
        <dbReference type="Proteomes" id="UP000217838"/>
    </source>
</evidence>
<feature type="transmembrane region" description="Helical" evidence="1">
    <location>
        <begin position="52"/>
        <end position="73"/>
    </location>
</feature>
<gene>
    <name evidence="2" type="ORF">COB11_00230</name>
</gene>
<evidence type="ECO:0000256" key="1">
    <source>
        <dbReference type="SAM" id="Phobius"/>
    </source>
</evidence>
<name>A0A2A4YNE6_UNCAE</name>
<sequence length="116" mass="13371">MSSNETIILLIQIIATWTMLGIFWFLQLVHYPIMNKIKDGFVQYERGNLKRTAALIPPIMVIDIVTNVMALIYATKGLYITLISAALVLNILTWLTTFLFQMQAHQKLSIQYQNRP</sequence>
<evidence type="ECO:0000313" key="2">
    <source>
        <dbReference type="EMBL" id="PCI96140.1"/>
    </source>
</evidence>
<protein>
    <submittedName>
        <fullName evidence="2">Uncharacterized protein</fullName>
    </submittedName>
</protein>
<organism evidence="2 3">
    <name type="scientific">Aerophobetes bacterium</name>
    <dbReference type="NCBI Taxonomy" id="2030807"/>
    <lineage>
        <taxon>Bacteria</taxon>
        <taxon>Candidatus Aerophobota</taxon>
    </lineage>
</organism>
<feature type="transmembrane region" description="Helical" evidence="1">
    <location>
        <begin position="79"/>
        <end position="100"/>
    </location>
</feature>
<dbReference type="Proteomes" id="UP000217838">
    <property type="component" value="Unassembled WGS sequence"/>
</dbReference>